<organism evidence="2">
    <name type="scientific">Micrococcus sp. MG-2010-D12</name>
    <dbReference type="NCBI Taxonomy" id="936902"/>
    <lineage>
        <taxon>Bacteria</taxon>
        <taxon>Bacillati</taxon>
        <taxon>Actinomycetota</taxon>
        <taxon>Actinomycetes</taxon>
        <taxon>Micrococcales</taxon>
        <taxon>Micrococcaceae</taxon>
        <taxon>Micrococcus</taxon>
    </lineage>
</organism>
<keyword evidence="2" id="KW-0614">Plasmid</keyword>
<name>A0A0F6YRG2_9MICC</name>
<dbReference type="RefSeq" id="WP_098471859.1">
    <property type="nucleotide sequence ID" value="NZ_KR152226.1"/>
</dbReference>
<evidence type="ECO:0000313" key="2">
    <source>
        <dbReference type="EMBL" id="AKF15848.1"/>
    </source>
</evidence>
<dbReference type="AlphaFoldDB" id="A0A0F6YRG2"/>
<evidence type="ECO:0000256" key="1">
    <source>
        <dbReference type="SAM" id="Phobius"/>
    </source>
</evidence>
<keyword evidence="1" id="KW-0472">Membrane</keyword>
<accession>A0A0F6YRG2</accession>
<geneLocation type="plasmid" evidence="2">
    <name>pJD12</name>
</geneLocation>
<feature type="transmembrane region" description="Helical" evidence="1">
    <location>
        <begin position="14"/>
        <end position="35"/>
    </location>
</feature>
<keyword evidence="1" id="KW-1133">Transmembrane helix</keyword>
<reference evidence="2" key="1">
    <citation type="journal article" date="2015" name="Genome Announc.">
        <title>Complete Genome Sequence of the Linear Plasmid pJD12 Hosted by Micrococcus sp. D12, Isolated from a High-Altitude Volcanic Lake in Argentina.</title>
        <authorList>
            <person name="Dib J.R."/>
            <person name="Angelov A."/>
            <person name="Liebl W."/>
            <person name="Dobber J."/>
            <person name="Voget S."/>
            <person name="Schuldes J."/>
            <person name="Gorriti M."/>
            <person name="Farias M.E."/>
            <person name="Meinhardt F."/>
            <person name="Daniel R."/>
        </authorList>
    </citation>
    <scope>NUCLEOTIDE SEQUENCE</scope>
    <source>
        <strain evidence="2">MG-2010-D12</strain>
        <plasmid evidence="2">pJD12</plasmid>
    </source>
</reference>
<keyword evidence="1" id="KW-0812">Transmembrane</keyword>
<proteinExistence type="predicted"/>
<feature type="transmembrane region" description="Helical" evidence="1">
    <location>
        <begin position="68"/>
        <end position="89"/>
    </location>
</feature>
<dbReference type="EMBL" id="KR152226">
    <property type="protein sequence ID" value="AKF15848.1"/>
    <property type="molecule type" value="Genomic_DNA"/>
</dbReference>
<protein>
    <submittedName>
        <fullName evidence="2">Uncharacterized protein</fullName>
    </submittedName>
</protein>
<sequence length="101" mass="10400">MSANTNGTSDGTDIIWITLAGMFFLGTGAFTAWAASAMNSVRQSLLEIGLLVPADQASFELADTGVGVSLPLVLGAGAVLVAIVMIAAYRAARRRARGLDD</sequence>
<gene>
    <name evidence="2" type="ORF">pJD12_720</name>
</gene>